<sequence>MKFGKFKIYQRRPGQRARSPDYQKLCARVIRIRDNRRGQPDLGAMEGPHPGGTALLITVTPTPGKPGQRARSPDYQKLCARVIRIRDNRRGQPDLSAMEGPHPGETALLITVIPTPGKRTRIKGIANIPQRRKTSNPTVDTEEKAQLSPELGQTENEKPNLTVTHEIPHEDDEIGETLKIQPEGKVDDVDRIEENTNDGKSEGGCDPTSAPDKVEKETSSGTTKATSENVNNTTLNDKPAMPVRRKFIKPAVSLNAITRKTKEPEETRSVAVNGQKQQKNNKIIILNEVITYQNQHVTVPNHSLVEQKKGEVTSEPSNNLLKPPEIVVGELPKLQSVQKINSKAI</sequence>
<comment type="caution">
    <text evidence="2">The sequence shown here is derived from an EMBL/GenBank/DDBJ whole genome shotgun (WGS) entry which is preliminary data.</text>
</comment>
<evidence type="ECO:0000313" key="2">
    <source>
        <dbReference type="EMBL" id="KAH0818719.1"/>
    </source>
</evidence>
<keyword evidence="3" id="KW-1185">Reference proteome</keyword>
<protein>
    <submittedName>
        <fullName evidence="2">Uncharacterized protein</fullName>
    </submittedName>
</protein>
<dbReference type="EMBL" id="JABDTM020016795">
    <property type="protein sequence ID" value="KAH0818719.1"/>
    <property type="molecule type" value="Genomic_DNA"/>
</dbReference>
<dbReference type="Proteomes" id="UP000719412">
    <property type="component" value="Unassembled WGS sequence"/>
</dbReference>
<proteinExistence type="predicted"/>
<feature type="compositionally biased region" description="Polar residues" evidence="1">
    <location>
        <begin position="219"/>
        <end position="236"/>
    </location>
</feature>
<reference evidence="2" key="2">
    <citation type="submission" date="2021-08" db="EMBL/GenBank/DDBJ databases">
        <authorList>
            <person name="Eriksson T."/>
        </authorList>
    </citation>
    <scope>NUCLEOTIDE SEQUENCE</scope>
    <source>
        <strain evidence="2">Stoneville</strain>
        <tissue evidence="2">Whole head</tissue>
    </source>
</reference>
<organism evidence="2 3">
    <name type="scientific">Tenebrio molitor</name>
    <name type="common">Yellow mealworm beetle</name>
    <dbReference type="NCBI Taxonomy" id="7067"/>
    <lineage>
        <taxon>Eukaryota</taxon>
        <taxon>Metazoa</taxon>
        <taxon>Ecdysozoa</taxon>
        <taxon>Arthropoda</taxon>
        <taxon>Hexapoda</taxon>
        <taxon>Insecta</taxon>
        <taxon>Pterygota</taxon>
        <taxon>Neoptera</taxon>
        <taxon>Endopterygota</taxon>
        <taxon>Coleoptera</taxon>
        <taxon>Polyphaga</taxon>
        <taxon>Cucujiformia</taxon>
        <taxon>Tenebrionidae</taxon>
        <taxon>Tenebrio</taxon>
    </lineage>
</organism>
<reference evidence="2" key="1">
    <citation type="journal article" date="2020" name="J Insects Food Feed">
        <title>The yellow mealworm (Tenebrio molitor) genome: a resource for the emerging insects as food and feed industry.</title>
        <authorList>
            <person name="Eriksson T."/>
            <person name="Andere A."/>
            <person name="Kelstrup H."/>
            <person name="Emery V."/>
            <person name="Picard C."/>
        </authorList>
    </citation>
    <scope>NUCLEOTIDE SEQUENCE</scope>
    <source>
        <strain evidence="2">Stoneville</strain>
        <tissue evidence="2">Whole head</tissue>
    </source>
</reference>
<evidence type="ECO:0000256" key="1">
    <source>
        <dbReference type="SAM" id="MobiDB-lite"/>
    </source>
</evidence>
<evidence type="ECO:0000313" key="3">
    <source>
        <dbReference type="Proteomes" id="UP000719412"/>
    </source>
</evidence>
<feature type="compositionally biased region" description="Basic and acidic residues" evidence="1">
    <location>
        <begin position="182"/>
        <end position="203"/>
    </location>
</feature>
<name>A0A8J6HQ84_TENMO</name>
<feature type="region of interest" description="Disordered" evidence="1">
    <location>
        <begin position="127"/>
        <end position="240"/>
    </location>
</feature>
<gene>
    <name evidence="2" type="ORF">GEV33_004071</name>
</gene>
<dbReference type="AlphaFoldDB" id="A0A8J6HQ84"/>
<feature type="compositionally biased region" description="Polar residues" evidence="1">
    <location>
        <begin position="151"/>
        <end position="163"/>
    </location>
</feature>
<accession>A0A8J6HQ84</accession>